<dbReference type="PROSITE" id="PS51186">
    <property type="entry name" value="GNAT"/>
    <property type="match status" value="1"/>
</dbReference>
<dbReference type="EMBL" id="MK072390">
    <property type="protein sequence ID" value="AYV83552.1"/>
    <property type="molecule type" value="Genomic_DNA"/>
</dbReference>
<gene>
    <name evidence="8" type="ORF">Hyperionvirus8_36</name>
</gene>
<evidence type="ECO:0000313" key="8">
    <source>
        <dbReference type="EMBL" id="AYV83552.1"/>
    </source>
</evidence>
<name>A0A3G5A8Z1_9VIRU</name>
<evidence type="ECO:0000259" key="7">
    <source>
        <dbReference type="PROSITE" id="PS51186"/>
    </source>
</evidence>
<dbReference type="EC" id="2.3.1.97" evidence="2"/>
<dbReference type="InterPro" id="IPR016181">
    <property type="entry name" value="Acyl_CoA_acyltransferase"/>
</dbReference>
<dbReference type="Gene3D" id="3.40.630.170">
    <property type="match status" value="1"/>
</dbReference>
<dbReference type="Pfam" id="PF01233">
    <property type="entry name" value="NMT"/>
    <property type="match status" value="1"/>
</dbReference>
<dbReference type="CDD" id="cd04301">
    <property type="entry name" value="NAT_SF"/>
    <property type="match status" value="1"/>
</dbReference>
<reference evidence="8" key="1">
    <citation type="submission" date="2018-10" db="EMBL/GenBank/DDBJ databases">
        <title>Hidden diversity of soil giant viruses.</title>
        <authorList>
            <person name="Schulz F."/>
            <person name="Alteio L."/>
            <person name="Goudeau D."/>
            <person name="Ryan E.M."/>
            <person name="Malmstrom R.R."/>
            <person name="Blanchard J."/>
            <person name="Woyke T."/>
        </authorList>
    </citation>
    <scope>NUCLEOTIDE SEQUENCE</scope>
    <source>
        <strain evidence="8">HYV1</strain>
    </source>
</reference>
<dbReference type="SUPFAM" id="SSF55729">
    <property type="entry name" value="Acyl-CoA N-acyltransferases (Nat)"/>
    <property type="match status" value="2"/>
</dbReference>
<evidence type="ECO:0000256" key="5">
    <source>
        <dbReference type="ARBA" id="ARBA00031242"/>
    </source>
</evidence>
<dbReference type="InterPro" id="IPR000903">
    <property type="entry name" value="NMT"/>
</dbReference>
<evidence type="ECO:0000256" key="1">
    <source>
        <dbReference type="ARBA" id="ARBA00009469"/>
    </source>
</evidence>
<dbReference type="Pfam" id="PF02799">
    <property type="entry name" value="NMT_C"/>
    <property type="match status" value="1"/>
</dbReference>
<keyword evidence="4" id="KW-0012">Acyltransferase</keyword>
<protein>
    <recommendedName>
        <fullName evidence="2">glycylpeptide N-tetradecanoyltransferase</fullName>
        <ecNumber evidence="2">2.3.1.97</ecNumber>
    </recommendedName>
    <alternativeName>
        <fullName evidence="5">Myristoyl-CoA:protein N-myristoyltransferase</fullName>
    </alternativeName>
</protein>
<dbReference type="InterPro" id="IPR022677">
    <property type="entry name" value="NMT_C"/>
</dbReference>
<accession>A0A3G5A8Z1</accession>
<sequence>MSSQSCSDEKMKKRISKIGGEKLSAAQYARMLDYVNRRKNGEQLPDFILDHPTTKEEAKNWDYKFWSNRLVPKLDEPSPLVGIIDAQLKDHIVNEPIKMFEPYEWFKLDSNSNLGEVVTFLNKYYNADSSKDEFRPHHTAEYMKWSLGEKFKIIGIRAANKIGAVVAVTVKKLQVFSKLVDVGDVNYLCIHPHLREKGIAPKLIDEVIRQLASEGVIVGMFATDKYIPNPFCRTELYNRPLNYERLCNAGFIKLERNVSLDKAVSTCMIQYKNKQKVIKMDHTHHKTAYNLLCTYQDRYNVYRRYTFEEFLVAFSNSNIVSTYVILNDKNEIDDFYSFYKLAYHVLKYAVQPKKTNVPEFINAAYMNIYTSLNVTQLTIFKAALLSARDEGMDIFICSDMMENLDVLFDNVSKFTKGSKYLHYNFYNMKCPEISPQQVCF</sequence>
<keyword evidence="3 8" id="KW-0808">Transferase</keyword>
<evidence type="ECO:0000256" key="4">
    <source>
        <dbReference type="ARBA" id="ARBA00023315"/>
    </source>
</evidence>
<organism evidence="8">
    <name type="scientific">Hyperionvirus sp</name>
    <dbReference type="NCBI Taxonomy" id="2487770"/>
    <lineage>
        <taxon>Viruses</taxon>
        <taxon>Varidnaviria</taxon>
        <taxon>Bamfordvirae</taxon>
        <taxon>Nucleocytoviricota</taxon>
        <taxon>Megaviricetes</taxon>
        <taxon>Imitervirales</taxon>
        <taxon>Mimiviridae</taxon>
        <taxon>Klosneuvirinae</taxon>
    </lineage>
</organism>
<dbReference type="InterPro" id="IPR022676">
    <property type="entry name" value="NMT_N"/>
</dbReference>
<dbReference type="InterPro" id="IPR000182">
    <property type="entry name" value="GNAT_dom"/>
</dbReference>
<comment type="similarity">
    <text evidence="1 6">Belongs to the NMT family.</text>
</comment>
<dbReference type="PANTHER" id="PTHR11377:SF5">
    <property type="entry name" value="GLYCYLPEPTIDE N-TETRADECANOYLTRANSFERASE"/>
    <property type="match status" value="1"/>
</dbReference>
<feature type="domain" description="N-acetyltransferase" evidence="7">
    <location>
        <begin position="112"/>
        <end position="273"/>
    </location>
</feature>
<evidence type="ECO:0000256" key="2">
    <source>
        <dbReference type="ARBA" id="ARBA00012923"/>
    </source>
</evidence>
<proteinExistence type="inferred from homology"/>
<dbReference type="PANTHER" id="PTHR11377">
    <property type="entry name" value="N-MYRISTOYL TRANSFERASE"/>
    <property type="match status" value="1"/>
</dbReference>
<evidence type="ECO:0000256" key="6">
    <source>
        <dbReference type="RuleBase" id="RU004178"/>
    </source>
</evidence>
<evidence type="ECO:0000256" key="3">
    <source>
        <dbReference type="ARBA" id="ARBA00022679"/>
    </source>
</evidence>
<dbReference type="GO" id="GO:0004379">
    <property type="term" value="F:glycylpeptide N-tetradecanoyltransferase activity"/>
    <property type="evidence" value="ECO:0007669"/>
    <property type="project" value="UniProtKB-EC"/>
</dbReference>